<dbReference type="Proteomes" id="UP000799755">
    <property type="component" value="Unassembled WGS sequence"/>
</dbReference>
<comment type="caution">
    <text evidence="1">The sequence shown here is derived from an EMBL/GenBank/DDBJ whole genome shotgun (WGS) entry which is preliminary data.</text>
</comment>
<organism evidence="1 2">
    <name type="scientific">Lindgomyces ingoldianus</name>
    <dbReference type="NCBI Taxonomy" id="673940"/>
    <lineage>
        <taxon>Eukaryota</taxon>
        <taxon>Fungi</taxon>
        <taxon>Dikarya</taxon>
        <taxon>Ascomycota</taxon>
        <taxon>Pezizomycotina</taxon>
        <taxon>Dothideomycetes</taxon>
        <taxon>Pleosporomycetidae</taxon>
        <taxon>Pleosporales</taxon>
        <taxon>Lindgomycetaceae</taxon>
        <taxon>Lindgomyces</taxon>
    </lineage>
</organism>
<reference evidence="1" key="1">
    <citation type="journal article" date="2020" name="Stud. Mycol.">
        <title>101 Dothideomycetes genomes: a test case for predicting lifestyles and emergence of pathogens.</title>
        <authorList>
            <person name="Haridas S."/>
            <person name="Albert R."/>
            <person name="Binder M."/>
            <person name="Bloem J."/>
            <person name="Labutti K."/>
            <person name="Salamov A."/>
            <person name="Andreopoulos B."/>
            <person name="Baker S."/>
            <person name="Barry K."/>
            <person name="Bills G."/>
            <person name="Bluhm B."/>
            <person name="Cannon C."/>
            <person name="Castanera R."/>
            <person name="Culley D."/>
            <person name="Daum C."/>
            <person name="Ezra D."/>
            <person name="Gonzalez J."/>
            <person name="Henrissat B."/>
            <person name="Kuo A."/>
            <person name="Liang C."/>
            <person name="Lipzen A."/>
            <person name="Lutzoni F."/>
            <person name="Magnuson J."/>
            <person name="Mondo S."/>
            <person name="Nolan M."/>
            <person name="Ohm R."/>
            <person name="Pangilinan J."/>
            <person name="Park H.-J."/>
            <person name="Ramirez L."/>
            <person name="Alfaro M."/>
            <person name="Sun H."/>
            <person name="Tritt A."/>
            <person name="Yoshinaga Y."/>
            <person name="Zwiers L.-H."/>
            <person name="Turgeon B."/>
            <person name="Goodwin S."/>
            <person name="Spatafora J."/>
            <person name="Crous P."/>
            <person name="Grigoriev I."/>
        </authorList>
    </citation>
    <scope>NUCLEOTIDE SEQUENCE</scope>
    <source>
        <strain evidence="1">ATCC 200398</strain>
    </source>
</reference>
<protein>
    <submittedName>
        <fullName evidence="1">Uncharacterized protein</fullName>
    </submittedName>
</protein>
<dbReference type="EMBL" id="MU003538">
    <property type="protein sequence ID" value="KAF2464301.1"/>
    <property type="molecule type" value="Genomic_DNA"/>
</dbReference>
<proteinExistence type="predicted"/>
<evidence type="ECO:0000313" key="1">
    <source>
        <dbReference type="EMBL" id="KAF2464301.1"/>
    </source>
</evidence>
<accession>A0ACB6QDT2</accession>
<gene>
    <name evidence="1" type="ORF">BDR25DRAFT_361805</name>
</gene>
<sequence length="378" mass="43446">MNYERSDVLWRSYGETPSSRLIGQPIAEPSSSHLLIGAIFLIQHLNIFGSHVYCAILPTYPTFASTLSSTLTLVWSIFTIVMHMTRTVRLCHPRGSPGLLKGTFVASPHNRAFAWRNPLSRKKTLARTFSISSSASHPWESGRESPELRRRANWHSYIRACVDEHNNNKWGFLIYRCDYSSEDAWAKFMSIYQWNMREALEVLKATDLLPSLEWTVKEDRKTLDQASVDQVREIFKSWVEGDEAKEELRDAPHPGPSRYVRYTYCVHVDADAIDSVVNRAPQPPKSDHKNIGYVNLVRLRPSDMIPYGGLPIDPEDEEHDKDEGDDNFVKVGLSSLDPERYGTLESAYFWDLMTRYRRKEDVVLANEPSLPTFPYLMV</sequence>
<evidence type="ECO:0000313" key="2">
    <source>
        <dbReference type="Proteomes" id="UP000799755"/>
    </source>
</evidence>
<name>A0ACB6QDT2_9PLEO</name>
<keyword evidence="2" id="KW-1185">Reference proteome</keyword>